<dbReference type="InterPro" id="IPR004590">
    <property type="entry name" value="ssDNA_annealing_RecT"/>
</dbReference>
<reference evidence="1 2" key="1">
    <citation type="submission" date="2020-07" db="EMBL/GenBank/DDBJ databases">
        <title>Endozoicomonas sp. nov., isolated from sediment.</title>
        <authorList>
            <person name="Gu T."/>
        </authorList>
    </citation>
    <scope>NUCLEOTIDE SEQUENCE [LARGE SCALE GENOMIC DNA]</scope>
    <source>
        <strain evidence="1 2">SM1973</strain>
    </source>
</reference>
<dbReference type="RefSeq" id="WP_180571542.1">
    <property type="nucleotide sequence ID" value="NZ_JACCKB010000100.1"/>
</dbReference>
<dbReference type="GO" id="GO:0006259">
    <property type="term" value="P:DNA metabolic process"/>
    <property type="evidence" value="ECO:0007669"/>
    <property type="project" value="InterPro"/>
</dbReference>
<dbReference type="EMBL" id="JACCKB010000100">
    <property type="protein sequence ID" value="NYZ69559.1"/>
    <property type="molecule type" value="Genomic_DNA"/>
</dbReference>
<dbReference type="InterPro" id="IPR018330">
    <property type="entry name" value="RecT_fam"/>
</dbReference>
<dbReference type="Pfam" id="PF03837">
    <property type="entry name" value="RecT"/>
    <property type="match status" value="1"/>
</dbReference>
<dbReference type="AlphaFoldDB" id="A0A853I9I9"/>
<organism evidence="1 2">
    <name type="scientific">Spartinivicinus marinus</name>
    <dbReference type="NCBI Taxonomy" id="2994442"/>
    <lineage>
        <taxon>Bacteria</taxon>
        <taxon>Pseudomonadati</taxon>
        <taxon>Pseudomonadota</taxon>
        <taxon>Gammaproteobacteria</taxon>
        <taxon>Oceanospirillales</taxon>
        <taxon>Zooshikellaceae</taxon>
        <taxon>Spartinivicinus</taxon>
    </lineage>
</organism>
<feature type="non-terminal residue" evidence="1">
    <location>
        <position position="1"/>
    </location>
</feature>
<comment type="caution">
    <text evidence="1">The sequence shown here is derived from an EMBL/GenBank/DDBJ whole genome shotgun (WGS) entry which is preliminary data.</text>
</comment>
<accession>A0A853I9I9</accession>
<dbReference type="Proteomes" id="UP000569732">
    <property type="component" value="Unassembled WGS sequence"/>
</dbReference>
<dbReference type="NCBIfam" id="TIGR00616">
    <property type="entry name" value="rect"/>
    <property type="match status" value="1"/>
</dbReference>
<evidence type="ECO:0000313" key="1">
    <source>
        <dbReference type="EMBL" id="NYZ69559.1"/>
    </source>
</evidence>
<evidence type="ECO:0000313" key="2">
    <source>
        <dbReference type="Proteomes" id="UP000569732"/>
    </source>
</evidence>
<proteinExistence type="predicted"/>
<protein>
    <submittedName>
        <fullName evidence="1">Recombinase RecT</fullName>
    </submittedName>
</protein>
<dbReference type="GO" id="GO:0003677">
    <property type="term" value="F:DNA binding"/>
    <property type="evidence" value="ECO:0007669"/>
    <property type="project" value="InterPro"/>
</dbReference>
<gene>
    <name evidence="1" type="ORF">H0A36_26435</name>
</gene>
<sequence>NYHEEAQFAKTQIAQTAKLQHCTPQSIHDSLLQAASLGLTLNHQKKLCYLTTRYNKELLALECKLDITYHGLYTLALETGVVQFVVAERVFESDIQNGGFEYLGPLLPPKHQTKNPFLSDKEKGNCIGVYCVAKLATNDYMTTFMTQAELNACAQQNGFNNSVWSGPFRGEMEKKACIKRAFKLWPKYQDKSGRFSNAVELMNRDIDTINP</sequence>
<name>A0A853I9I9_9GAMM</name>
<keyword evidence="2" id="KW-1185">Reference proteome</keyword>